<evidence type="ECO:0000256" key="3">
    <source>
        <dbReference type="ARBA" id="ARBA00022692"/>
    </source>
</evidence>
<reference evidence="8" key="1">
    <citation type="submission" date="2021-02" db="EMBL/GenBank/DDBJ databases">
        <authorList>
            <person name="Nowell W R."/>
        </authorList>
    </citation>
    <scope>NUCLEOTIDE SEQUENCE</scope>
</reference>
<feature type="transmembrane region" description="Helical" evidence="6">
    <location>
        <begin position="525"/>
        <end position="548"/>
    </location>
</feature>
<dbReference type="Pfam" id="PF04547">
    <property type="entry name" value="Anoctamin"/>
    <property type="match status" value="2"/>
</dbReference>
<dbReference type="EMBL" id="CAJOBC010001540">
    <property type="protein sequence ID" value="CAF3684346.1"/>
    <property type="molecule type" value="Genomic_DNA"/>
</dbReference>
<evidence type="ECO:0000259" key="7">
    <source>
        <dbReference type="Pfam" id="PF04547"/>
    </source>
</evidence>
<comment type="caution">
    <text evidence="8">The sequence shown here is derived from an EMBL/GenBank/DDBJ whole genome shotgun (WGS) entry which is preliminary data.</text>
</comment>
<dbReference type="AlphaFoldDB" id="A0A813ZQW7"/>
<evidence type="ECO:0000256" key="1">
    <source>
        <dbReference type="ARBA" id="ARBA00004141"/>
    </source>
</evidence>
<dbReference type="OrthoDB" id="296386at2759"/>
<dbReference type="Proteomes" id="UP000663829">
    <property type="component" value="Unassembled WGS sequence"/>
</dbReference>
<dbReference type="Proteomes" id="UP000681722">
    <property type="component" value="Unassembled WGS sequence"/>
</dbReference>
<feature type="transmembrane region" description="Helical" evidence="6">
    <location>
        <begin position="200"/>
        <end position="226"/>
    </location>
</feature>
<feature type="transmembrane region" description="Helical" evidence="6">
    <location>
        <begin position="428"/>
        <end position="450"/>
    </location>
</feature>
<dbReference type="InterPro" id="IPR049452">
    <property type="entry name" value="Anoctamin_TM"/>
</dbReference>
<dbReference type="GO" id="GO:0005886">
    <property type="term" value="C:plasma membrane"/>
    <property type="evidence" value="ECO:0007669"/>
    <property type="project" value="TreeGrafter"/>
</dbReference>
<accession>A0A813ZQW7</accession>
<comment type="subcellular location">
    <subcellularLocation>
        <location evidence="1 6">Membrane</location>
        <topology evidence="1 6">Multi-pass membrane protein</topology>
    </subcellularLocation>
</comment>
<dbReference type="EMBL" id="CAJNOQ010001540">
    <property type="protein sequence ID" value="CAF0902019.1"/>
    <property type="molecule type" value="Genomic_DNA"/>
</dbReference>
<feature type="transmembrane region" description="Helical" evidence="6">
    <location>
        <begin position="560"/>
        <end position="578"/>
    </location>
</feature>
<feature type="transmembrane region" description="Helical" evidence="6">
    <location>
        <begin position="307"/>
        <end position="330"/>
    </location>
</feature>
<protein>
    <recommendedName>
        <fullName evidence="6">Anoctamin</fullName>
    </recommendedName>
</protein>
<keyword evidence="10" id="KW-1185">Reference proteome</keyword>
<dbReference type="PANTHER" id="PTHR12308:SF74">
    <property type="entry name" value="ANOCTAMIN"/>
    <property type="match status" value="1"/>
</dbReference>
<evidence type="ECO:0000313" key="8">
    <source>
        <dbReference type="EMBL" id="CAF0902019.1"/>
    </source>
</evidence>
<proteinExistence type="inferred from homology"/>
<keyword evidence="5 6" id="KW-0472">Membrane</keyword>
<name>A0A813ZQW7_9BILA</name>
<evidence type="ECO:0000256" key="2">
    <source>
        <dbReference type="ARBA" id="ARBA00009671"/>
    </source>
</evidence>
<feature type="transmembrane region" description="Helical" evidence="6">
    <location>
        <begin position="355"/>
        <end position="375"/>
    </location>
</feature>
<evidence type="ECO:0000256" key="5">
    <source>
        <dbReference type="ARBA" id="ARBA00023136"/>
    </source>
</evidence>
<keyword evidence="4 6" id="KW-1133">Transmembrane helix</keyword>
<evidence type="ECO:0000313" key="9">
    <source>
        <dbReference type="EMBL" id="CAF3684346.1"/>
    </source>
</evidence>
<gene>
    <name evidence="8" type="ORF">GPM918_LOCUS8688</name>
    <name evidence="9" type="ORF">SRO942_LOCUS8690</name>
</gene>
<feature type="transmembrane region" description="Helical" evidence="6">
    <location>
        <begin position="232"/>
        <end position="249"/>
    </location>
</feature>
<feature type="domain" description="Anoctamin transmembrane" evidence="7">
    <location>
        <begin position="482"/>
        <end position="595"/>
    </location>
</feature>
<sequence>MSYSRRFEPLVVVEFSSSARNDTKQWLLRRITASRQENGAELLASIEADSDNKNNIMYVGALTDRLLEGGEELQIKKRYKDGTLREFLVADIKNFENGDDPDNFLSMSTKQRIIWEELQNLRPEPHEHAVPGAPMKSIDQNDDTILGLLKNLDYIVNVFPLHDKEELKRLEHTWYMTSNSWLQFKPLPIRQVRDYFGENVAFYFAFLEYYTKSLVVPAIIGIIVRFFPCADFLKYSFYCIFNVFWWTIFMERWKRLGNKLAFEWGALDVQIFERPRPLYHGPLVRSPITNKLERRYPPWKRQLKKYLITYPVIMICLSISLTIYFTYYRIQKRTNEQLMSDHEKAMSLSRYGLRIVPSAGYSLLVTTITLAYKRLSILLTDFENHRLQSSYENNNTAKLFIFYFMNCFIGLFYEAFFNMNYGNVAQLLITMLVVNALINKFVETIAPYIAKKFKKGQLNKHDPTHKPSDIEKQTKLLTTFNVFPWVTICALINNIFELRADAFKFCHVFQRPFAQLVSNIGSWHYAFDVMSSVAVVTNTALIAMHPSVRDYFSGYSDIEYILMFVAAEHILLTMKYALMFAIPDTPMEVEIERARSLYESMQALKRESLSADE</sequence>
<dbReference type="PANTHER" id="PTHR12308">
    <property type="entry name" value="ANOCTAMIN"/>
    <property type="match status" value="1"/>
</dbReference>
<keyword evidence="3 6" id="KW-0812">Transmembrane</keyword>
<feature type="domain" description="Anoctamin transmembrane" evidence="7">
    <location>
        <begin position="192"/>
        <end position="475"/>
    </location>
</feature>
<feature type="transmembrane region" description="Helical" evidence="6">
    <location>
        <begin position="396"/>
        <end position="416"/>
    </location>
</feature>
<evidence type="ECO:0000313" key="10">
    <source>
        <dbReference type="Proteomes" id="UP000663829"/>
    </source>
</evidence>
<organism evidence="8 10">
    <name type="scientific">Didymodactylos carnosus</name>
    <dbReference type="NCBI Taxonomy" id="1234261"/>
    <lineage>
        <taxon>Eukaryota</taxon>
        <taxon>Metazoa</taxon>
        <taxon>Spiralia</taxon>
        <taxon>Gnathifera</taxon>
        <taxon>Rotifera</taxon>
        <taxon>Eurotatoria</taxon>
        <taxon>Bdelloidea</taxon>
        <taxon>Philodinida</taxon>
        <taxon>Philodinidae</taxon>
        <taxon>Didymodactylos</taxon>
    </lineage>
</organism>
<evidence type="ECO:0000256" key="6">
    <source>
        <dbReference type="RuleBase" id="RU280814"/>
    </source>
</evidence>
<dbReference type="InterPro" id="IPR007632">
    <property type="entry name" value="Anoctamin"/>
</dbReference>
<comment type="similarity">
    <text evidence="2 6">Belongs to the anoctamin family.</text>
</comment>
<evidence type="ECO:0000256" key="4">
    <source>
        <dbReference type="ARBA" id="ARBA00022989"/>
    </source>
</evidence>
<dbReference type="GO" id="GO:0005254">
    <property type="term" value="F:chloride channel activity"/>
    <property type="evidence" value="ECO:0007669"/>
    <property type="project" value="TreeGrafter"/>
</dbReference>